<proteinExistence type="predicted"/>
<dbReference type="InterPro" id="IPR023393">
    <property type="entry name" value="START-like_dom_sf"/>
</dbReference>
<comment type="caution">
    <text evidence="1">The sequence shown here is derived from an EMBL/GenBank/DDBJ whole genome shotgun (WGS) entry which is preliminary data.</text>
</comment>
<dbReference type="InterPro" id="IPR019587">
    <property type="entry name" value="Polyketide_cyclase/dehydratase"/>
</dbReference>
<dbReference type="RefSeq" id="WP_034879341.1">
    <property type="nucleotide sequence ID" value="NZ_JOKG01000006.1"/>
</dbReference>
<keyword evidence="2" id="KW-1185">Reference proteome</keyword>
<evidence type="ECO:0000313" key="1">
    <source>
        <dbReference type="EMBL" id="KEQ11571.1"/>
    </source>
</evidence>
<protein>
    <recommendedName>
        <fullName evidence="3">Polyketide cyclase</fullName>
    </recommendedName>
</protein>
<dbReference type="EMBL" id="JOKG01000006">
    <property type="protein sequence ID" value="KEQ11571.1"/>
    <property type="molecule type" value="Genomic_DNA"/>
</dbReference>
<organism evidence="1 2">
    <name type="scientific">Endozoicomonas montiporae</name>
    <dbReference type="NCBI Taxonomy" id="1027273"/>
    <lineage>
        <taxon>Bacteria</taxon>
        <taxon>Pseudomonadati</taxon>
        <taxon>Pseudomonadota</taxon>
        <taxon>Gammaproteobacteria</taxon>
        <taxon>Oceanospirillales</taxon>
        <taxon>Endozoicomonadaceae</taxon>
        <taxon>Endozoicomonas</taxon>
    </lineage>
</organism>
<dbReference type="Pfam" id="PF10604">
    <property type="entry name" value="Polyketide_cyc2"/>
    <property type="match status" value="1"/>
</dbReference>
<name>A0A081MZE8_9GAMM</name>
<evidence type="ECO:0000313" key="2">
    <source>
        <dbReference type="Proteomes" id="UP000028006"/>
    </source>
</evidence>
<gene>
    <name evidence="1" type="ORF">GZ77_23910</name>
</gene>
<dbReference type="Gene3D" id="3.30.530.20">
    <property type="match status" value="1"/>
</dbReference>
<sequence>MKKFWAFLLLILLLLMLLLLMLLPQKNPRIRLQSQAFINQPVLQVWEKLSDLSQLQSYLLFVDDSEVTKLQKKGEGTQRTIYLKNKHNVQEEVIEWDQGQGFVLRLHKPSFFLPFHDVETRYRIESDDEAGLRTDLAVTLTVRPRFGLLGRWLLAPFMTTRFQRLLDDLADGLKYYCETGLPVTEQTVTTFRQ</sequence>
<accession>A0A081MZE8</accession>
<dbReference type="AlphaFoldDB" id="A0A081MZE8"/>
<evidence type="ECO:0008006" key="3">
    <source>
        <dbReference type="Google" id="ProtNLM"/>
    </source>
</evidence>
<dbReference type="SUPFAM" id="SSF55961">
    <property type="entry name" value="Bet v1-like"/>
    <property type="match status" value="1"/>
</dbReference>
<dbReference type="Proteomes" id="UP000028006">
    <property type="component" value="Unassembled WGS sequence"/>
</dbReference>
<reference evidence="1 2" key="1">
    <citation type="submission" date="2014-06" db="EMBL/GenBank/DDBJ databases">
        <title>Whole Genome Sequences of Three Symbiotic Endozoicomonas Bacteria.</title>
        <authorList>
            <person name="Neave M.J."/>
            <person name="Apprill A."/>
            <person name="Voolstra C.R."/>
        </authorList>
    </citation>
    <scope>NUCLEOTIDE SEQUENCE [LARGE SCALE GENOMIC DNA]</scope>
    <source>
        <strain evidence="1 2">LMG 24815</strain>
    </source>
</reference>